<name>A0AAN7ABL2_9PEZI</name>
<protein>
    <recommendedName>
        <fullName evidence="2">Jacalin-type lectin domain-containing protein</fullName>
    </recommendedName>
</protein>
<reference evidence="3" key="2">
    <citation type="submission" date="2023-05" db="EMBL/GenBank/DDBJ databases">
        <authorList>
            <consortium name="Lawrence Berkeley National Laboratory"/>
            <person name="Steindorff A."/>
            <person name="Hensen N."/>
            <person name="Bonometti L."/>
            <person name="Westerberg I."/>
            <person name="Brannstrom I.O."/>
            <person name="Guillou S."/>
            <person name="Cros-Aarteil S."/>
            <person name="Calhoun S."/>
            <person name="Haridas S."/>
            <person name="Kuo A."/>
            <person name="Mondo S."/>
            <person name="Pangilinan J."/>
            <person name="Riley R."/>
            <person name="Labutti K."/>
            <person name="Andreopoulos B."/>
            <person name="Lipzen A."/>
            <person name="Chen C."/>
            <person name="Yanf M."/>
            <person name="Daum C."/>
            <person name="Ng V."/>
            <person name="Clum A."/>
            <person name="Ohm R."/>
            <person name="Martin F."/>
            <person name="Silar P."/>
            <person name="Natvig D."/>
            <person name="Lalanne C."/>
            <person name="Gautier V."/>
            <person name="Ament-Velasquez S.L."/>
            <person name="Kruys A."/>
            <person name="Hutchinson M.I."/>
            <person name="Powell A.J."/>
            <person name="Barry K."/>
            <person name="Miller A.N."/>
            <person name="Grigoriev I.V."/>
            <person name="Debuchy R."/>
            <person name="Gladieux P."/>
            <person name="Thoren M.H."/>
            <person name="Johannesson H."/>
        </authorList>
    </citation>
    <scope>NUCLEOTIDE SEQUENCE</scope>
    <source>
        <strain evidence="3">PSN309</strain>
    </source>
</reference>
<dbReference type="SUPFAM" id="SSF51101">
    <property type="entry name" value="Mannose-binding lectins"/>
    <property type="match status" value="1"/>
</dbReference>
<proteinExistence type="predicted"/>
<dbReference type="InterPro" id="IPR036404">
    <property type="entry name" value="Jacalin-like_lectin_dom_sf"/>
</dbReference>
<keyword evidence="1" id="KW-0732">Signal</keyword>
<evidence type="ECO:0000313" key="4">
    <source>
        <dbReference type="Proteomes" id="UP001302126"/>
    </source>
</evidence>
<dbReference type="EMBL" id="MU864628">
    <property type="protein sequence ID" value="KAK4182646.1"/>
    <property type="molecule type" value="Genomic_DNA"/>
</dbReference>
<evidence type="ECO:0000259" key="2">
    <source>
        <dbReference type="Pfam" id="PF01419"/>
    </source>
</evidence>
<accession>A0AAN7ABL2</accession>
<comment type="caution">
    <text evidence="3">The sequence shown here is derived from an EMBL/GenBank/DDBJ whole genome shotgun (WGS) entry which is preliminary data.</text>
</comment>
<dbReference type="Pfam" id="PF01419">
    <property type="entry name" value="Jacalin"/>
    <property type="match status" value="1"/>
</dbReference>
<feature type="chain" id="PRO_5042972769" description="Jacalin-type lectin domain-containing protein" evidence="1">
    <location>
        <begin position="18"/>
        <end position="283"/>
    </location>
</feature>
<feature type="signal peptide" evidence="1">
    <location>
        <begin position="1"/>
        <end position="17"/>
    </location>
</feature>
<evidence type="ECO:0000313" key="3">
    <source>
        <dbReference type="EMBL" id="KAK4182646.1"/>
    </source>
</evidence>
<sequence>MYRIISLITILFASSFATSCSNVLWQQNKGVGHIGSGPFTMVAEAGATVRTLVVWREPNERQALRGIDLVYTNDATASTGTDEQESETFTFAPDEVVTETSLWGNGIATRTGRIWFRTNLGNEFLQGEDQPEPHQTEFRMNVGSGVLLGFEGTSGLDIDWLAPVFLKSLSQETRIENLRVEPFNITTEGLTQETLERGEFRYNGVNYTAAFGNKVQKETSTTITNSLTAALGMSMTVSGEFPGLHSSHFGSAEGDRVFASQQYLLEPCKRSPRRNGQGVAVVK</sequence>
<reference evidence="3" key="1">
    <citation type="journal article" date="2023" name="Mol. Phylogenet. Evol.">
        <title>Genome-scale phylogeny and comparative genomics of the fungal order Sordariales.</title>
        <authorList>
            <person name="Hensen N."/>
            <person name="Bonometti L."/>
            <person name="Westerberg I."/>
            <person name="Brannstrom I.O."/>
            <person name="Guillou S."/>
            <person name="Cros-Aarteil S."/>
            <person name="Calhoun S."/>
            <person name="Haridas S."/>
            <person name="Kuo A."/>
            <person name="Mondo S."/>
            <person name="Pangilinan J."/>
            <person name="Riley R."/>
            <person name="LaButti K."/>
            <person name="Andreopoulos B."/>
            <person name="Lipzen A."/>
            <person name="Chen C."/>
            <person name="Yan M."/>
            <person name="Daum C."/>
            <person name="Ng V."/>
            <person name="Clum A."/>
            <person name="Steindorff A."/>
            <person name="Ohm R.A."/>
            <person name="Martin F."/>
            <person name="Silar P."/>
            <person name="Natvig D.O."/>
            <person name="Lalanne C."/>
            <person name="Gautier V."/>
            <person name="Ament-Velasquez S.L."/>
            <person name="Kruys A."/>
            <person name="Hutchinson M.I."/>
            <person name="Powell A.J."/>
            <person name="Barry K."/>
            <person name="Miller A.N."/>
            <person name="Grigoriev I.V."/>
            <person name="Debuchy R."/>
            <person name="Gladieux P."/>
            <person name="Hiltunen Thoren M."/>
            <person name="Johannesson H."/>
        </authorList>
    </citation>
    <scope>NUCLEOTIDE SEQUENCE</scope>
    <source>
        <strain evidence="3">PSN309</strain>
    </source>
</reference>
<dbReference type="AlphaFoldDB" id="A0AAN7ABL2"/>
<evidence type="ECO:0000256" key="1">
    <source>
        <dbReference type="SAM" id="SignalP"/>
    </source>
</evidence>
<feature type="domain" description="Jacalin-type lectin" evidence="2">
    <location>
        <begin position="47"/>
        <end position="159"/>
    </location>
</feature>
<organism evidence="3 4">
    <name type="scientific">Podospora australis</name>
    <dbReference type="NCBI Taxonomy" id="1536484"/>
    <lineage>
        <taxon>Eukaryota</taxon>
        <taxon>Fungi</taxon>
        <taxon>Dikarya</taxon>
        <taxon>Ascomycota</taxon>
        <taxon>Pezizomycotina</taxon>
        <taxon>Sordariomycetes</taxon>
        <taxon>Sordariomycetidae</taxon>
        <taxon>Sordariales</taxon>
        <taxon>Podosporaceae</taxon>
        <taxon>Podospora</taxon>
    </lineage>
</organism>
<gene>
    <name evidence="3" type="ORF">QBC35DRAFT_509556</name>
</gene>
<dbReference type="Gene3D" id="2.100.10.30">
    <property type="entry name" value="Jacalin-like lectin domain"/>
    <property type="match status" value="1"/>
</dbReference>
<keyword evidence="4" id="KW-1185">Reference proteome</keyword>
<dbReference type="Proteomes" id="UP001302126">
    <property type="component" value="Unassembled WGS sequence"/>
</dbReference>
<dbReference type="PROSITE" id="PS51257">
    <property type="entry name" value="PROKAR_LIPOPROTEIN"/>
    <property type="match status" value="1"/>
</dbReference>
<dbReference type="InterPro" id="IPR001229">
    <property type="entry name" value="Jacalin-like_lectin_dom"/>
</dbReference>